<sequence length="91" mass="10239">MRCLCVKRVCPIRRRVNLTSNSRIGSTGLIINKGLYKMQLDVNLQIPIFLPSSMKMGNKRLLDITVSMSCDRKEEANLGIESTISLPEMPT</sequence>
<keyword evidence="2" id="KW-1185">Reference proteome</keyword>
<evidence type="ECO:0000313" key="1">
    <source>
        <dbReference type="EMBL" id="GBN87602.1"/>
    </source>
</evidence>
<dbReference type="EMBL" id="BGPR01021873">
    <property type="protein sequence ID" value="GBN87602.1"/>
    <property type="molecule type" value="Genomic_DNA"/>
</dbReference>
<protein>
    <submittedName>
        <fullName evidence="1">Uncharacterized protein</fullName>
    </submittedName>
</protein>
<accession>A0A4Y2SH96</accession>
<gene>
    <name evidence="1" type="ORF">AVEN_206553_1</name>
</gene>
<dbReference type="AlphaFoldDB" id="A0A4Y2SH96"/>
<comment type="caution">
    <text evidence="1">The sequence shown here is derived from an EMBL/GenBank/DDBJ whole genome shotgun (WGS) entry which is preliminary data.</text>
</comment>
<organism evidence="1 2">
    <name type="scientific">Araneus ventricosus</name>
    <name type="common">Orbweaver spider</name>
    <name type="synonym">Epeira ventricosa</name>
    <dbReference type="NCBI Taxonomy" id="182803"/>
    <lineage>
        <taxon>Eukaryota</taxon>
        <taxon>Metazoa</taxon>
        <taxon>Ecdysozoa</taxon>
        <taxon>Arthropoda</taxon>
        <taxon>Chelicerata</taxon>
        <taxon>Arachnida</taxon>
        <taxon>Araneae</taxon>
        <taxon>Araneomorphae</taxon>
        <taxon>Entelegynae</taxon>
        <taxon>Araneoidea</taxon>
        <taxon>Araneidae</taxon>
        <taxon>Araneus</taxon>
    </lineage>
</organism>
<evidence type="ECO:0000313" key="2">
    <source>
        <dbReference type="Proteomes" id="UP000499080"/>
    </source>
</evidence>
<proteinExistence type="predicted"/>
<dbReference type="Proteomes" id="UP000499080">
    <property type="component" value="Unassembled WGS sequence"/>
</dbReference>
<name>A0A4Y2SH96_ARAVE</name>
<reference evidence="1 2" key="1">
    <citation type="journal article" date="2019" name="Sci. Rep.">
        <title>Orb-weaving spider Araneus ventricosus genome elucidates the spidroin gene catalogue.</title>
        <authorList>
            <person name="Kono N."/>
            <person name="Nakamura H."/>
            <person name="Ohtoshi R."/>
            <person name="Moran D.A.P."/>
            <person name="Shinohara A."/>
            <person name="Yoshida Y."/>
            <person name="Fujiwara M."/>
            <person name="Mori M."/>
            <person name="Tomita M."/>
            <person name="Arakawa K."/>
        </authorList>
    </citation>
    <scope>NUCLEOTIDE SEQUENCE [LARGE SCALE GENOMIC DNA]</scope>
</reference>